<dbReference type="GO" id="GO:0005886">
    <property type="term" value="C:plasma membrane"/>
    <property type="evidence" value="ECO:0007669"/>
    <property type="project" value="UniProtKB-SubCell"/>
</dbReference>
<feature type="transmembrane region" description="Helical" evidence="9">
    <location>
        <begin position="12"/>
        <end position="32"/>
    </location>
</feature>
<dbReference type="EMBL" id="CP002394">
    <property type="protein sequence ID" value="ADU30639.1"/>
    <property type="molecule type" value="Genomic_DNA"/>
</dbReference>
<keyword evidence="5" id="KW-0592">Phosphate transport</keyword>
<comment type="subcellular location">
    <subcellularLocation>
        <location evidence="2">Cell membrane</location>
        <topology evidence="2">Lipid-anchor</topology>
    </subcellularLocation>
</comment>
<evidence type="ECO:0000256" key="6">
    <source>
        <dbReference type="ARBA" id="ARBA00022729"/>
    </source>
</evidence>
<proteinExistence type="inferred from homology"/>
<evidence type="ECO:0000256" key="3">
    <source>
        <dbReference type="ARBA" id="ARBA00008725"/>
    </source>
</evidence>
<dbReference type="eggNOG" id="COG0226">
    <property type="taxonomic scope" value="Bacteria"/>
</dbReference>
<keyword evidence="12" id="KW-1185">Reference proteome</keyword>
<keyword evidence="6" id="KW-0732">Signal</keyword>
<keyword evidence="9" id="KW-0472">Membrane</keyword>
<comment type="similarity">
    <text evidence="3">Belongs to the PstS family.</text>
</comment>
<dbReference type="Gene3D" id="3.40.190.10">
    <property type="entry name" value="Periplasmic binding protein-like II"/>
    <property type="match status" value="2"/>
</dbReference>
<evidence type="ECO:0000256" key="7">
    <source>
        <dbReference type="ARBA" id="ARBA00023139"/>
    </source>
</evidence>
<evidence type="ECO:0000256" key="8">
    <source>
        <dbReference type="ARBA" id="ARBA00023288"/>
    </source>
</evidence>
<evidence type="ECO:0000313" key="12">
    <source>
        <dbReference type="Proteomes" id="UP000001401"/>
    </source>
</evidence>
<name>E6TRY5_EVAC2</name>
<dbReference type="InterPro" id="IPR024370">
    <property type="entry name" value="PBP_domain"/>
</dbReference>
<dbReference type="STRING" id="649639.Bcell_2381"/>
<dbReference type="Pfam" id="PF12849">
    <property type="entry name" value="PBP_like_2"/>
    <property type="match status" value="1"/>
</dbReference>
<reference evidence="11" key="1">
    <citation type="submission" date="2010-12" db="EMBL/GenBank/DDBJ databases">
        <title>Complete sequence of Bacillus cellulosilyticus DSM 2522.</title>
        <authorList>
            <consortium name="US DOE Joint Genome Institute"/>
            <person name="Lucas S."/>
            <person name="Copeland A."/>
            <person name="Lapidus A."/>
            <person name="Cheng J.-F."/>
            <person name="Bruce D."/>
            <person name="Goodwin L."/>
            <person name="Pitluck S."/>
            <person name="Chertkov O."/>
            <person name="Detter J.C."/>
            <person name="Han C."/>
            <person name="Tapia R."/>
            <person name="Land M."/>
            <person name="Hauser L."/>
            <person name="Jeffries C."/>
            <person name="Kyrpides N."/>
            <person name="Ivanova N."/>
            <person name="Mikhailova N."/>
            <person name="Brumm P."/>
            <person name="Mead D."/>
            <person name="Woyke T."/>
        </authorList>
    </citation>
    <scope>NUCLEOTIDE SEQUENCE [LARGE SCALE GENOMIC DNA]</scope>
    <source>
        <strain evidence="11">DSM 2522</strain>
    </source>
</reference>
<gene>
    <name evidence="11" type="ordered locus">Bcell_2381</name>
</gene>
<dbReference type="HOGENOM" id="CLU_026228_4_0_9"/>
<comment type="function">
    <text evidence="1">Part of the ABC transporter complex PstSACB involved in phosphate import.</text>
</comment>
<keyword evidence="8" id="KW-0449">Lipoprotein</keyword>
<evidence type="ECO:0000256" key="9">
    <source>
        <dbReference type="SAM" id="Phobius"/>
    </source>
</evidence>
<accession>E6TRY5</accession>
<evidence type="ECO:0000256" key="2">
    <source>
        <dbReference type="ARBA" id="ARBA00004193"/>
    </source>
</evidence>
<evidence type="ECO:0000256" key="1">
    <source>
        <dbReference type="ARBA" id="ARBA00002841"/>
    </source>
</evidence>
<feature type="transmembrane region" description="Helical" evidence="9">
    <location>
        <begin position="68"/>
        <end position="86"/>
    </location>
</feature>
<feature type="domain" description="PBP" evidence="10">
    <location>
        <begin position="135"/>
        <end position="371"/>
    </location>
</feature>
<evidence type="ECO:0000256" key="4">
    <source>
        <dbReference type="ARBA" id="ARBA00011529"/>
    </source>
</evidence>
<dbReference type="RefSeq" id="WP_013488974.1">
    <property type="nucleotide sequence ID" value="NC_014829.1"/>
</dbReference>
<dbReference type="InterPro" id="IPR050811">
    <property type="entry name" value="Phosphate_ABC_transporter"/>
</dbReference>
<dbReference type="SUPFAM" id="SSF53850">
    <property type="entry name" value="Periplasmic binding protein-like II"/>
    <property type="match status" value="1"/>
</dbReference>
<organism evidence="11 12">
    <name type="scientific">Evansella cellulosilytica (strain ATCC 21833 / DSM 2522 / FERM P-1141 / JCM 9156 / N-4)</name>
    <name type="common">Bacillus cellulosilyticus</name>
    <dbReference type="NCBI Taxonomy" id="649639"/>
    <lineage>
        <taxon>Bacteria</taxon>
        <taxon>Bacillati</taxon>
        <taxon>Bacillota</taxon>
        <taxon>Bacilli</taxon>
        <taxon>Bacillales</taxon>
        <taxon>Bacillaceae</taxon>
        <taxon>Evansella</taxon>
    </lineage>
</organism>
<dbReference type="PANTHER" id="PTHR30570:SF1">
    <property type="entry name" value="PHOSPHATE-BINDING PROTEIN PSTS"/>
    <property type="match status" value="1"/>
</dbReference>
<keyword evidence="5" id="KW-0813">Transport</keyword>
<evidence type="ECO:0000259" key="10">
    <source>
        <dbReference type="Pfam" id="PF12849"/>
    </source>
</evidence>
<keyword evidence="7" id="KW-0564">Palmitate</keyword>
<comment type="subunit">
    <text evidence="4">The complex is composed of two ATP-binding proteins (PstB), two transmembrane proteins (PstC and PstA) and a solute-binding protein (PstS).</text>
</comment>
<sequence>MKSSMTLKIFSIIGVAIGLSFATVIITVFALLMGFRFYLYIVPIIALGLLLFFIAHIFQLFSRKKIKIALTSFLSLCLVITVTFQVREVYYNNIGKVSEQDFNLWEYVPFREESKVITLDEPATLQLEGDLPVLDGATALYPVYAAFAQATYPEKDYPPYDSEVMSNQTGEAYRSLFNGDADIIFAAGPSQGQLNAAERLGVELELTPIGREAFVFFVNARNNVEDISIEEIQGIYSGDITNWSELGGNNHDIRAFQRPADSGSQTALENLMGDIPLMAPPTEDIVSGMGGIITETSSYRNYRNAIGYSFRYFSTEMVQNKQIRHLAVEGVYPDKESIRNGSYPIASEFYAITAGTENPNVAKLIDWILSDQGQYIIEETGYVPLN</sequence>
<protein>
    <recommendedName>
        <fullName evidence="10">PBP domain-containing protein</fullName>
    </recommendedName>
</protein>
<dbReference type="Proteomes" id="UP000001401">
    <property type="component" value="Chromosome"/>
</dbReference>
<dbReference type="AlphaFoldDB" id="E6TRY5"/>
<evidence type="ECO:0000313" key="11">
    <source>
        <dbReference type="EMBL" id="ADU30639.1"/>
    </source>
</evidence>
<dbReference type="GO" id="GO:0006817">
    <property type="term" value="P:phosphate ion transport"/>
    <property type="evidence" value="ECO:0007669"/>
    <property type="project" value="UniProtKB-KW"/>
</dbReference>
<feature type="transmembrane region" description="Helical" evidence="9">
    <location>
        <begin position="38"/>
        <end position="61"/>
    </location>
</feature>
<keyword evidence="9" id="KW-1133">Transmembrane helix</keyword>
<dbReference type="KEGG" id="bco:Bcell_2381"/>
<dbReference type="PANTHER" id="PTHR30570">
    <property type="entry name" value="PERIPLASMIC PHOSPHATE BINDING COMPONENT OF PHOSPHATE ABC TRANSPORTER"/>
    <property type="match status" value="1"/>
</dbReference>
<evidence type="ECO:0000256" key="5">
    <source>
        <dbReference type="ARBA" id="ARBA00022592"/>
    </source>
</evidence>
<keyword evidence="9" id="KW-0812">Transmembrane</keyword>